<dbReference type="Gene3D" id="3.40.50.720">
    <property type="entry name" value="NAD(P)-binding Rossmann-like Domain"/>
    <property type="match status" value="1"/>
</dbReference>
<keyword evidence="1" id="KW-0560">Oxidoreductase</keyword>
<feature type="domain" description="Ketoreductase" evidence="2">
    <location>
        <begin position="16"/>
        <end position="155"/>
    </location>
</feature>
<dbReference type="PANTHER" id="PTHR43157">
    <property type="entry name" value="PHOSPHATIDYLINOSITOL-GLYCAN BIOSYNTHESIS CLASS F PROTEIN-RELATED"/>
    <property type="match status" value="1"/>
</dbReference>
<dbReference type="CDD" id="cd05327">
    <property type="entry name" value="retinol-DH_like_SDR_c_like"/>
    <property type="match status" value="1"/>
</dbReference>
<dbReference type="InterPro" id="IPR036291">
    <property type="entry name" value="NAD(P)-bd_dom_sf"/>
</dbReference>
<dbReference type="EMBL" id="JAUSVO010000001">
    <property type="protein sequence ID" value="MDQ0436522.1"/>
    <property type="molecule type" value="Genomic_DNA"/>
</dbReference>
<evidence type="ECO:0000313" key="3">
    <source>
        <dbReference type="EMBL" id="MDQ0436522.1"/>
    </source>
</evidence>
<reference evidence="3 4" key="1">
    <citation type="submission" date="2023-07" db="EMBL/GenBank/DDBJ databases">
        <title>Genomic Encyclopedia of Type Strains, Phase IV (KMG-IV): sequencing the most valuable type-strain genomes for metagenomic binning, comparative biology and taxonomic classification.</title>
        <authorList>
            <person name="Goeker M."/>
        </authorList>
    </citation>
    <scope>NUCLEOTIDE SEQUENCE [LARGE SCALE GENOMIC DNA]</scope>
    <source>
        <strain evidence="3 4">B6-8</strain>
    </source>
</reference>
<dbReference type="PRINTS" id="PR00081">
    <property type="entry name" value="GDHRDH"/>
</dbReference>
<protein>
    <submittedName>
        <fullName evidence="3">NAD(P)-dependent dehydrogenase (Short-subunit alcohol dehydrogenase family)</fullName>
    </submittedName>
</protein>
<dbReference type="SUPFAM" id="SSF51735">
    <property type="entry name" value="NAD(P)-binding Rossmann-fold domains"/>
    <property type="match status" value="1"/>
</dbReference>
<sequence length="324" mass="34947">MPEPWTLDDMPSQKGRTILVTGTGGLGFEDASALAKAGGEVILAGRNPAKGADAIRRIKESLPGASVAFEQVDLGNLASIAALAERLKRGHDRVDVLINNAGVMTPPVRKTTDDGFELQFGTNYLGHFALTAHLLPLLVQARDPRVVTLSSIAARSADAAIDFDDLQAERSYRPMPVYSQSKLACLMFALELQRRSDKAGWGITSIAAHPGISRTDLLHNAPGRHSVQGLMRSLLWFLFQPASQGALPTLFAATSPNARGGGYYGPDRLGETRGRPSEARIPPQAMQIDVARRLWEISERLIGLSFYARLVSPVVSDPDARFVG</sequence>
<evidence type="ECO:0000259" key="2">
    <source>
        <dbReference type="SMART" id="SM00822"/>
    </source>
</evidence>
<dbReference type="Proteomes" id="UP001241603">
    <property type="component" value="Unassembled WGS sequence"/>
</dbReference>
<organism evidence="3 4">
    <name type="scientific">Kaistia dalseonensis</name>
    <dbReference type="NCBI Taxonomy" id="410840"/>
    <lineage>
        <taxon>Bacteria</taxon>
        <taxon>Pseudomonadati</taxon>
        <taxon>Pseudomonadota</taxon>
        <taxon>Alphaproteobacteria</taxon>
        <taxon>Hyphomicrobiales</taxon>
        <taxon>Kaistiaceae</taxon>
        <taxon>Kaistia</taxon>
    </lineage>
</organism>
<dbReference type="NCBIfam" id="NF004846">
    <property type="entry name" value="PRK06197.1"/>
    <property type="match status" value="1"/>
</dbReference>
<gene>
    <name evidence="3" type="ORF">QO014_000892</name>
</gene>
<keyword evidence="4" id="KW-1185">Reference proteome</keyword>
<dbReference type="NCBIfam" id="NF004513">
    <property type="entry name" value="PRK05854.1"/>
    <property type="match status" value="1"/>
</dbReference>
<evidence type="ECO:0000256" key="1">
    <source>
        <dbReference type="ARBA" id="ARBA00023002"/>
    </source>
</evidence>
<name>A0ABU0H2I6_9HYPH</name>
<dbReference type="PANTHER" id="PTHR43157:SF31">
    <property type="entry name" value="PHOSPHATIDYLINOSITOL-GLYCAN BIOSYNTHESIS CLASS F PROTEIN"/>
    <property type="match status" value="1"/>
</dbReference>
<dbReference type="InterPro" id="IPR057326">
    <property type="entry name" value="KR_dom"/>
</dbReference>
<dbReference type="InterPro" id="IPR002347">
    <property type="entry name" value="SDR_fam"/>
</dbReference>
<dbReference type="SMART" id="SM00822">
    <property type="entry name" value="PKS_KR"/>
    <property type="match status" value="1"/>
</dbReference>
<proteinExistence type="predicted"/>
<comment type="caution">
    <text evidence="3">The sequence shown here is derived from an EMBL/GenBank/DDBJ whole genome shotgun (WGS) entry which is preliminary data.</text>
</comment>
<accession>A0ABU0H2I6</accession>
<dbReference type="Pfam" id="PF00106">
    <property type="entry name" value="adh_short"/>
    <property type="match status" value="1"/>
</dbReference>
<dbReference type="RefSeq" id="WP_266347419.1">
    <property type="nucleotide sequence ID" value="NZ_JAPKNG010000001.1"/>
</dbReference>
<evidence type="ECO:0000313" key="4">
    <source>
        <dbReference type="Proteomes" id="UP001241603"/>
    </source>
</evidence>